<feature type="transmembrane region" description="Helical" evidence="5">
    <location>
        <begin position="255"/>
        <end position="275"/>
    </location>
</feature>
<dbReference type="GO" id="GO:0009977">
    <property type="term" value="F:proton motive force dependent protein transmembrane transporter activity"/>
    <property type="evidence" value="ECO:0007669"/>
    <property type="project" value="TreeGrafter"/>
</dbReference>
<dbReference type="GO" id="GO:0043953">
    <property type="term" value="P:protein transport by the Tat complex"/>
    <property type="evidence" value="ECO:0007669"/>
    <property type="project" value="UniProtKB-UniRule"/>
</dbReference>
<dbReference type="AlphaFoldDB" id="A0A3M0CDF2"/>
<reference evidence="7 8" key="1">
    <citation type="submission" date="2018-10" db="EMBL/GenBank/DDBJ databases">
        <title>Genomic Encyclopedia of Archaeal and Bacterial Type Strains, Phase II (KMG-II): from individual species to whole genera.</title>
        <authorList>
            <person name="Goeker M."/>
        </authorList>
    </citation>
    <scope>NUCLEOTIDE SEQUENCE [LARGE SCALE GENOMIC DNA]</scope>
    <source>
        <strain evidence="7 8">DSM 25217</strain>
    </source>
</reference>
<dbReference type="InParanoid" id="A0A3M0CDF2"/>
<protein>
    <recommendedName>
        <fullName evidence="5">Sec-independent protein translocase protein TatC</fullName>
    </recommendedName>
</protein>
<proteinExistence type="inferred from homology"/>
<dbReference type="InterPro" id="IPR002033">
    <property type="entry name" value="TatC"/>
</dbReference>
<evidence type="ECO:0000313" key="7">
    <source>
        <dbReference type="EMBL" id="RMB05019.1"/>
    </source>
</evidence>
<dbReference type="GO" id="GO:0033281">
    <property type="term" value="C:TAT protein transport complex"/>
    <property type="evidence" value="ECO:0007669"/>
    <property type="project" value="UniProtKB-UniRule"/>
</dbReference>
<feature type="region of interest" description="Disordered" evidence="6">
    <location>
        <begin position="1"/>
        <end position="32"/>
    </location>
</feature>
<keyword evidence="5" id="KW-1003">Cell membrane</keyword>
<dbReference type="NCBIfam" id="TIGR00945">
    <property type="entry name" value="tatC"/>
    <property type="match status" value="1"/>
</dbReference>
<comment type="similarity">
    <text evidence="5">Belongs to the TatC family.</text>
</comment>
<gene>
    <name evidence="5" type="primary">tatC</name>
    <name evidence="7" type="ORF">BXY39_2597</name>
</gene>
<dbReference type="RefSeq" id="WP_245999140.1">
    <property type="nucleotide sequence ID" value="NZ_REFR01000012.1"/>
</dbReference>
<keyword evidence="3 5" id="KW-1133">Transmembrane helix</keyword>
<comment type="subcellular location">
    <subcellularLocation>
        <location evidence="5">Cell membrane</location>
        <topology evidence="5">Multi-pass membrane protein</topology>
    </subcellularLocation>
    <subcellularLocation>
        <location evidence="1">Membrane</location>
        <topology evidence="1">Multi-pass membrane protein</topology>
    </subcellularLocation>
</comment>
<evidence type="ECO:0000256" key="6">
    <source>
        <dbReference type="SAM" id="MobiDB-lite"/>
    </source>
</evidence>
<keyword evidence="4 5" id="KW-0472">Membrane</keyword>
<evidence type="ECO:0000256" key="4">
    <source>
        <dbReference type="ARBA" id="ARBA00023136"/>
    </source>
</evidence>
<evidence type="ECO:0000313" key="8">
    <source>
        <dbReference type="Proteomes" id="UP000271227"/>
    </source>
</evidence>
<feature type="transmembrane region" description="Helical" evidence="5">
    <location>
        <begin position="234"/>
        <end position="249"/>
    </location>
</feature>
<dbReference type="Pfam" id="PF00902">
    <property type="entry name" value="TatC"/>
    <property type="match status" value="1"/>
</dbReference>
<dbReference type="Proteomes" id="UP000271227">
    <property type="component" value="Unassembled WGS sequence"/>
</dbReference>
<keyword evidence="5" id="KW-0811">Translocation</keyword>
<comment type="subunit">
    <text evidence="5">The Tat system comprises two distinct complexes: a TatABC complex, containing multiple copies of TatA, TatB and TatC subunits, and a separate TatA complex, containing only TatA subunits. Substrates initially bind to the TatABC complex, which probably triggers association of the separate TatA complex to form the active translocon.</text>
</comment>
<feature type="transmembrane region" description="Helical" evidence="5">
    <location>
        <begin position="107"/>
        <end position="128"/>
    </location>
</feature>
<keyword evidence="2 5" id="KW-0812">Transmembrane</keyword>
<accession>A0A3M0CDF2</accession>
<evidence type="ECO:0000256" key="2">
    <source>
        <dbReference type="ARBA" id="ARBA00022692"/>
    </source>
</evidence>
<evidence type="ECO:0000256" key="1">
    <source>
        <dbReference type="ARBA" id="ARBA00004141"/>
    </source>
</evidence>
<evidence type="ECO:0000256" key="5">
    <source>
        <dbReference type="HAMAP-Rule" id="MF_00902"/>
    </source>
</evidence>
<feature type="transmembrane region" description="Helical" evidence="5">
    <location>
        <begin position="140"/>
        <end position="167"/>
    </location>
</feature>
<keyword evidence="5" id="KW-0813">Transport</keyword>
<dbReference type="PRINTS" id="PR01840">
    <property type="entry name" value="TATCFAMILY"/>
</dbReference>
<keyword evidence="5" id="KW-0653">Protein transport</keyword>
<comment type="function">
    <text evidence="5">Part of the twin-arginine translocation (Tat) system that transports large folded proteins containing a characteristic twin-arginine motif in their signal peptide across membranes. Together with TatB, TatC is part of a receptor directly interacting with Tat signal peptides.</text>
</comment>
<dbReference type="FunCoup" id="A0A3M0CDF2">
    <property type="interactions" value="495"/>
</dbReference>
<dbReference type="EMBL" id="REFR01000012">
    <property type="protein sequence ID" value="RMB05019.1"/>
    <property type="molecule type" value="Genomic_DNA"/>
</dbReference>
<comment type="caution">
    <text evidence="7">The sequence shown here is derived from an EMBL/GenBank/DDBJ whole genome shotgun (WGS) entry which is preliminary data.</text>
</comment>
<sequence>MMPPKEYAGGDVPKAPDLIDGPSEDPREGADTVEASRAPILDHLLELRTRLIKVIVGMLIFFVIGLYFADEIFQILAKPYADAVSDREDARMIFTGLMEKFVVDIKVALYAAFLVTFPWAALQIWKFVAPGLYRNEQQAFLPFLFATPILFTLGACLAYFVVIPWAWEFLLSFENPGGDGTLKIAAEAKVNEYLSLIMQMIFAFGLAFLLPVGLTLMGRAGLVTADSLRSKRRYAIVITFVAAAFLTPPDPISQVALGIPILLLYELSILLIATFEKRRALDEDGGEDASGSTV</sequence>
<evidence type="ECO:0000256" key="3">
    <source>
        <dbReference type="ARBA" id="ARBA00022989"/>
    </source>
</evidence>
<dbReference type="PANTHER" id="PTHR30371:SF0">
    <property type="entry name" value="SEC-INDEPENDENT PROTEIN TRANSLOCASE PROTEIN TATC, CHLOROPLASTIC-RELATED"/>
    <property type="match status" value="1"/>
</dbReference>
<feature type="transmembrane region" description="Helical" evidence="5">
    <location>
        <begin position="51"/>
        <end position="69"/>
    </location>
</feature>
<feature type="transmembrane region" description="Helical" evidence="5">
    <location>
        <begin position="196"/>
        <end position="222"/>
    </location>
</feature>
<organism evidence="7 8">
    <name type="scientific">Eilatimonas milleporae</name>
    <dbReference type="NCBI Taxonomy" id="911205"/>
    <lineage>
        <taxon>Bacteria</taxon>
        <taxon>Pseudomonadati</taxon>
        <taxon>Pseudomonadota</taxon>
        <taxon>Alphaproteobacteria</taxon>
        <taxon>Kordiimonadales</taxon>
        <taxon>Kordiimonadaceae</taxon>
        <taxon>Eilatimonas</taxon>
    </lineage>
</organism>
<dbReference type="PANTHER" id="PTHR30371">
    <property type="entry name" value="SEC-INDEPENDENT PROTEIN TRANSLOCASE PROTEIN TATC"/>
    <property type="match status" value="1"/>
</dbReference>
<dbReference type="HAMAP" id="MF_00902">
    <property type="entry name" value="TatC"/>
    <property type="match status" value="1"/>
</dbReference>
<keyword evidence="8" id="KW-1185">Reference proteome</keyword>
<name>A0A3M0CDF2_9PROT</name>
<dbReference type="GO" id="GO:0065002">
    <property type="term" value="P:intracellular protein transmembrane transport"/>
    <property type="evidence" value="ECO:0007669"/>
    <property type="project" value="TreeGrafter"/>
</dbReference>